<dbReference type="InterPro" id="IPR043504">
    <property type="entry name" value="Peptidase_S1_PA_chymotrypsin"/>
</dbReference>
<proteinExistence type="predicted"/>
<evidence type="ECO:0008006" key="3">
    <source>
        <dbReference type="Google" id="ProtNLM"/>
    </source>
</evidence>
<name>A0AAC9N5Z6_9FLAO</name>
<evidence type="ECO:0000313" key="1">
    <source>
        <dbReference type="EMBL" id="AOW10526.1"/>
    </source>
</evidence>
<keyword evidence="2" id="KW-1185">Reference proteome</keyword>
<dbReference type="Gene3D" id="2.40.10.10">
    <property type="entry name" value="Trypsin-like serine proteases"/>
    <property type="match status" value="2"/>
</dbReference>
<sequence length="236" mass="27320">MVLNNIWINPIQEFSYFLFSVKDNQVHQGTGFFIEKDNQTYLVTASHNFFQDKFATQKTADFFYIRLHNNVTNKLEFLQINNNPISKSEKSKNLDINFYKVDIAKQYDLKIVKIKPNCLPTKIICYGFGVVDGNEDNPDLYLESLKPTEFKGNLKFEYNKPLRYFETNELDFDNYVVSYESGTLTKGTSGSPVFTNYSENGVIKSEFAGLIHLRNEQTKLATILRPEIIAELIDEL</sequence>
<gene>
    <name evidence="1" type="ORF">EM308_14010</name>
</gene>
<dbReference type="AlphaFoldDB" id="A0AAC9N5Z6"/>
<dbReference type="Proteomes" id="UP000175968">
    <property type="component" value="Chromosome"/>
</dbReference>
<dbReference type="InterPro" id="IPR009003">
    <property type="entry name" value="Peptidase_S1_PA"/>
</dbReference>
<evidence type="ECO:0000313" key="2">
    <source>
        <dbReference type="Proteomes" id="UP000175968"/>
    </source>
</evidence>
<accession>A0AAC9N5Z6</accession>
<dbReference type="Pfam" id="PF13365">
    <property type="entry name" value="Trypsin_2"/>
    <property type="match status" value="1"/>
</dbReference>
<dbReference type="SUPFAM" id="SSF50494">
    <property type="entry name" value="Trypsin-like serine proteases"/>
    <property type="match status" value="1"/>
</dbReference>
<protein>
    <recommendedName>
        <fullName evidence="3">Peptidase S1 domain-containing protein</fullName>
    </recommendedName>
</protein>
<organism evidence="1 2">
    <name type="scientific">Flavobacterium gilvum</name>
    <dbReference type="NCBI Taxonomy" id="1492737"/>
    <lineage>
        <taxon>Bacteria</taxon>
        <taxon>Pseudomonadati</taxon>
        <taxon>Bacteroidota</taxon>
        <taxon>Flavobacteriia</taxon>
        <taxon>Flavobacteriales</taxon>
        <taxon>Flavobacteriaceae</taxon>
        <taxon>Flavobacterium</taxon>
    </lineage>
</organism>
<dbReference type="EMBL" id="CP017479">
    <property type="protein sequence ID" value="AOW10526.1"/>
    <property type="molecule type" value="Genomic_DNA"/>
</dbReference>
<reference evidence="1 2" key="1">
    <citation type="submission" date="2016-10" db="EMBL/GenBank/DDBJ databases">
        <title>Flavobacterium gilvum sp. nov., isolated from stream water.</title>
        <authorList>
            <person name="Shin S.-K."/>
            <person name="Cho Y.-J."/>
            <person name="Yi H."/>
        </authorList>
    </citation>
    <scope>NUCLEOTIDE SEQUENCE [LARGE SCALE GENOMIC DNA]</scope>
    <source>
        <strain evidence="1 2">EM1308</strain>
    </source>
</reference>
<dbReference type="KEGG" id="fgl:EM308_14010"/>